<sequence length="77" mass="8428">MMIDPTVSKMLEKIDSKYTLVVAVAKRARQLVDGQPSLVETNSTKPVTVAMYEIAEGKLECVSGKSNKQTGEINVKE</sequence>
<dbReference type="GO" id="GO:0006351">
    <property type="term" value="P:DNA-templated transcription"/>
    <property type="evidence" value="ECO:0007669"/>
    <property type="project" value="UniProtKB-UniRule"/>
</dbReference>
<dbReference type="GO" id="GO:0003677">
    <property type="term" value="F:DNA binding"/>
    <property type="evidence" value="ECO:0007669"/>
    <property type="project" value="UniProtKB-UniRule"/>
</dbReference>
<evidence type="ECO:0000256" key="5">
    <source>
        <dbReference type="ARBA" id="ARBA00022679"/>
    </source>
</evidence>
<dbReference type="EMBL" id="FQZS01000014">
    <property type="protein sequence ID" value="SHJ04289.1"/>
    <property type="molecule type" value="Genomic_DNA"/>
</dbReference>
<dbReference type="PANTHER" id="PTHR34476:SF1">
    <property type="entry name" value="DNA-DIRECTED RNA POLYMERASE SUBUNIT OMEGA"/>
    <property type="match status" value="1"/>
</dbReference>
<evidence type="ECO:0000313" key="12">
    <source>
        <dbReference type="Proteomes" id="UP000184442"/>
    </source>
</evidence>
<gene>
    <name evidence="10" type="primary">rpoZ</name>
    <name evidence="11" type="ORF">SAMN02745176_02194</name>
</gene>
<keyword evidence="7 10" id="KW-0804">Transcription</keyword>
<evidence type="ECO:0000256" key="2">
    <source>
        <dbReference type="ARBA" id="ARBA00012418"/>
    </source>
</evidence>
<protein>
    <recommendedName>
        <fullName evidence="3 10">DNA-directed RNA polymerase subunit omega</fullName>
        <shortName evidence="10">RNAP omega subunit</shortName>
        <ecNumber evidence="2 10">2.7.7.6</ecNumber>
    </recommendedName>
    <alternativeName>
        <fullName evidence="10">RNA polymerase omega subunit</fullName>
    </alternativeName>
    <alternativeName>
        <fullName evidence="8 10">Transcriptase subunit omega</fullName>
    </alternativeName>
</protein>
<comment type="subunit">
    <text evidence="10">The RNAP catalytic core consists of 2 alpha, 1 beta, 1 beta' and 1 omega subunit. When a sigma factor is associated with the core the holoenzyme is formed, which can initiate transcription.</text>
</comment>
<name>A0A1M6G2Z1_9FIRM</name>
<dbReference type="HAMAP" id="MF_00366">
    <property type="entry name" value="RNApol_bact_RpoZ"/>
    <property type="match status" value="1"/>
</dbReference>
<dbReference type="Gene3D" id="3.90.940.10">
    <property type="match status" value="1"/>
</dbReference>
<comment type="function">
    <text evidence="10">Promotes RNA polymerase assembly. Latches the N- and C-terminal regions of the beta' subunit thereby facilitating its interaction with the beta and alpha subunits.</text>
</comment>
<keyword evidence="5 10" id="KW-0808">Transferase</keyword>
<evidence type="ECO:0000256" key="7">
    <source>
        <dbReference type="ARBA" id="ARBA00023163"/>
    </source>
</evidence>
<dbReference type="SMART" id="SM01409">
    <property type="entry name" value="RNA_pol_Rpb6"/>
    <property type="match status" value="1"/>
</dbReference>
<dbReference type="SUPFAM" id="SSF63562">
    <property type="entry name" value="RPB6/omega subunit-like"/>
    <property type="match status" value="1"/>
</dbReference>
<dbReference type="InterPro" id="IPR036161">
    <property type="entry name" value="RPB6/omega-like_sf"/>
</dbReference>
<dbReference type="AlphaFoldDB" id="A0A1M6G2Z1"/>
<dbReference type="STRING" id="1122184.SAMN02745176_02194"/>
<evidence type="ECO:0000256" key="8">
    <source>
        <dbReference type="ARBA" id="ARBA00029924"/>
    </source>
</evidence>
<dbReference type="GO" id="GO:0003899">
    <property type="term" value="F:DNA-directed RNA polymerase activity"/>
    <property type="evidence" value="ECO:0007669"/>
    <property type="project" value="UniProtKB-UniRule"/>
</dbReference>
<evidence type="ECO:0000256" key="1">
    <source>
        <dbReference type="ARBA" id="ARBA00006711"/>
    </source>
</evidence>
<accession>A0A1M6G2Z1</accession>
<reference evidence="11 12" key="1">
    <citation type="submission" date="2016-11" db="EMBL/GenBank/DDBJ databases">
        <authorList>
            <person name="Jaros S."/>
            <person name="Januszkiewicz K."/>
            <person name="Wedrychowicz H."/>
        </authorList>
    </citation>
    <scope>NUCLEOTIDE SEQUENCE [LARGE SCALE GENOMIC DNA]</scope>
    <source>
        <strain evidence="11 12">DSM 19022</strain>
    </source>
</reference>
<evidence type="ECO:0000256" key="9">
    <source>
        <dbReference type="ARBA" id="ARBA00048552"/>
    </source>
</evidence>
<evidence type="ECO:0000256" key="3">
    <source>
        <dbReference type="ARBA" id="ARBA00013725"/>
    </source>
</evidence>
<dbReference type="InterPro" id="IPR003716">
    <property type="entry name" value="DNA-dir_RNA_pol_omega"/>
</dbReference>
<comment type="similarity">
    <text evidence="1 10">Belongs to the RNA polymerase subunit omega family.</text>
</comment>
<dbReference type="NCBIfam" id="TIGR00690">
    <property type="entry name" value="rpoZ"/>
    <property type="match status" value="1"/>
</dbReference>
<evidence type="ECO:0000256" key="6">
    <source>
        <dbReference type="ARBA" id="ARBA00022695"/>
    </source>
</evidence>
<keyword evidence="12" id="KW-1185">Reference proteome</keyword>
<evidence type="ECO:0000256" key="4">
    <source>
        <dbReference type="ARBA" id="ARBA00022478"/>
    </source>
</evidence>
<dbReference type="Proteomes" id="UP000184442">
    <property type="component" value="Unassembled WGS sequence"/>
</dbReference>
<comment type="catalytic activity">
    <reaction evidence="9 10">
        <text>RNA(n) + a ribonucleoside 5'-triphosphate = RNA(n+1) + diphosphate</text>
        <dbReference type="Rhea" id="RHEA:21248"/>
        <dbReference type="Rhea" id="RHEA-COMP:14527"/>
        <dbReference type="Rhea" id="RHEA-COMP:17342"/>
        <dbReference type="ChEBI" id="CHEBI:33019"/>
        <dbReference type="ChEBI" id="CHEBI:61557"/>
        <dbReference type="ChEBI" id="CHEBI:140395"/>
        <dbReference type="EC" id="2.7.7.6"/>
    </reaction>
</comment>
<organism evidence="11 12">
    <name type="scientific">Lutispora thermophila DSM 19022</name>
    <dbReference type="NCBI Taxonomy" id="1122184"/>
    <lineage>
        <taxon>Bacteria</taxon>
        <taxon>Bacillati</taxon>
        <taxon>Bacillota</taxon>
        <taxon>Clostridia</taxon>
        <taxon>Lutisporales</taxon>
        <taxon>Lutisporaceae</taxon>
        <taxon>Lutispora</taxon>
    </lineage>
</organism>
<keyword evidence="6 10" id="KW-0548">Nucleotidyltransferase</keyword>
<dbReference type="Pfam" id="PF01192">
    <property type="entry name" value="RNA_pol_Rpb6"/>
    <property type="match status" value="1"/>
</dbReference>
<evidence type="ECO:0000256" key="10">
    <source>
        <dbReference type="HAMAP-Rule" id="MF_00366"/>
    </source>
</evidence>
<dbReference type="EC" id="2.7.7.6" evidence="2 10"/>
<dbReference type="PANTHER" id="PTHR34476">
    <property type="entry name" value="DNA-DIRECTED RNA POLYMERASE SUBUNIT OMEGA"/>
    <property type="match status" value="1"/>
</dbReference>
<keyword evidence="4 10" id="KW-0240">DNA-directed RNA polymerase</keyword>
<dbReference type="InterPro" id="IPR006110">
    <property type="entry name" value="Pol_omega/Rpo6/RPB6"/>
</dbReference>
<evidence type="ECO:0000313" key="11">
    <source>
        <dbReference type="EMBL" id="SHJ04289.1"/>
    </source>
</evidence>
<dbReference type="GO" id="GO:0000428">
    <property type="term" value="C:DNA-directed RNA polymerase complex"/>
    <property type="evidence" value="ECO:0007669"/>
    <property type="project" value="UniProtKB-KW"/>
</dbReference>
<proteinExistence type="inferred from homology"/>